<evidence type="ECO:0000313" key="2">
    <source>
        <dbReference type="Proteomes" id="UP000765509"/>
    </source>
</evidence>
<name>A0A9Q3HRS9_9BASI</name>
<comment type="caution">
    <text evidence="1">The sequence shown here is derived from an EMBL/GenBank/DDBJ whole genome shotgun (WGS) entry which is preliminary data.</text>
</comment>
<reference evidence="1" key="1">
    <citation type="submission" date="2021-03" db="EMBL/GenBank/DDBJ databases">
        <title>Draft genome sequence of rust myrtle Austropuccinia psidii MF-1, a brazilian biotype.</title>
        <authorList>
            <person name="Quecine M.C."/>
            <person name="Pachon D.M.R."/>
            <person name="Bonatelli M.L."/>
            <person name="Correr F.H."/>
            <person name="Franceschini L.M."/>
            <person name="Leite T.F."/>
            <person name="Margarido G.R.A."/>
            <person name="Almeida C.A."/>
            <person name="Ferrarezi J.A."/>
            <person name="Labate C.A."/>
        </authorList>
    </citation>
    <scope>NUCLEOTIDE SEQUENCE</scope>
    <source>
        <strain evidence="1">MF-1</strain>
    </source>
</reference>
<sequence>MLTRLHCPSDGTLTKTPHLYPPHSLRSCSALLTCLQCCPHTGLILNAAYDHYAPAAPSICDYDSSPPSPPSALLMLVRPFLIFSTSYNSYAPAAPSRYASNTTLNPLCLIVSPLLTILMLRY</sequence>
<proteinExistence type="predicted"/>
<keyword evidence="2" id="KW-1185">Reference proteome</keyword>
<protein>
    <submittedName>
        <fullName evidence="1">Uncharacterized protein</fullName>
    </submittedName>
</protein>
<dbReference type="EMBL" id="AVOT02024432">
    <property type="protein sequence ID" value="MBW0515093.1"/>
    <property type="molecule type" value="Genomic_DNA"/>
</dbReference>
<evidence type="ECO:0000313" key="1">
    <source>
        <dbReference type="EMBL" id="MBW0515093.1"/>
    </source>
</evidence>
<organism evidence="1 2">
    <name type="scientific">Austropuccinia psidii MF-1</name>
    <dbReference type="NCBI Taxonomy" id="1389203"/>
    <lineage>
        <taxon>Eukaryota</taxon>
        <taxon>Fungi</taxon>
        <taxon>Dikarya</taxon>
        <taxon>Basidiomycota</taxon>
        <taxon>Pucciniomycotina</taxon>
        <taxon>Pucciniomycetes</taxon>
        <taxon>Pucciniales</taxon>
        <taxon>Sphaerophragmiaceae</taxon>
        <taxon>Austropuccinia</taxon>
    </lineage>
</organism>
<accession>A0A9Q3HRS9</accession>
<dbReference type="AlphaFoldDB" id="A0A9Q3HRS9"/>
<gene>
    <name evidence="1" type="ORF">O181_054808</name>
</gene>
<dbReference type="Proteomes" id="UP000765509">
    <property type="component" value="Unassembled WGS sequence"/>
</dbReference>